<dbReference type="PRINTS" id="PR00081">
    <property type="entry name" value="GDHRDH"/>
</dbReference>
<dbReference type="Gene3D" id="3.40.50.720">
    <property type="entry name" value="NAD(P)-binding Rossmann-like Domain"/>
    <property type="match status" value="1"/>
</dbReference>
<dbReference type="SUPFAM" id="SSF51735">
    <property type="entry name" value="NAD(P)-binding Rossmann-fold domains"/>
    <property type="match status" value="1"/>
</dbReference>
<dbReference type="PROSITE" id="PS00061">
    <property type="entry name" value="ADH_SHORT"/>
    <property type="match status" value="1"/>
</dbReference>
<reference evidence="5 6" key="1">
    <citation type="submission" date="2015-05" db="EMBL/GenBank/DDBJ databases">
        <authorList>
            <person name="Tang B."/>
            <person name="Yu Y."/>
        </authorList>
    </citation>
    <scope>NUCLEOTIDE SEQUENCE [LARGE SCALE GENOMIC DNA]</scope>
    <source>
        <strain evidence="5 6">DSM 7029</strain>
    </source>
</reference>
<evidence type="ECO:0000313" key="5">
    <source>
        <dbReference type="EMBL" id="AKJ31744.1"/>
    </source>
</evidence>
<accession>A0A0G3BQM3</accession>
<dbReference type="Pfam" id="PF13561">
    <property type="entry name" value="adh_short_C2"/>
    <property type="match status" value="1"/>
</dbReference>
<comment type="similarity">
    <text evidence="1">Belongs to the short-chain dehydrogenases/reductases (SDR) family.</text>
</comment>
<dbReference type="InterPro" id="IPR057326">
    <property type="entry name" value="KR_dom"/>
</dbReference>
<evidence type="ECO:0000313" key="6">
    <source>
        <dbReference type="Proteomes" id="UP000035352"/>
    </source>
</evidence>
<keyword evidence="3" id="KW-1133">Transmembrane helix</keyword>
<dbReference type="FunFam" id="3.40.50.720:FF:000084">
    <property type="entry name" value="Short-chain dehydrogenase reductase"/>
    <property type="match status" value="1"/>
</dbReference>
<dbReference type="STRING" id="413882.AAW51_5053"/>
<dbReference type="SMART" id="SM00822">
    <property type="entry name" value="PKS_KR"/>
    <property type="match status" value="1"/>
</dbReference>
<dbReference type="GO" id="GO:0016491">
    <property type="term" value="F:oxidoreductase activity"/>
    <property type="evidence" value="ECO:0007669"/>
    <property type="project" value="UniProtKB-KW"/>
</dbReference>
<dbReference type="KEGG" id="pbh:AAW51_5053"/>
<dbReference type="InterPro" id="IPR002347">
    <property type="entry name" value="SDR_fam"/>
</dbReference>
<sequence length="329" mass="34534">MEIIKMNQPAADQDDTLLVAPPPLPDPGRRRMLGSAAAGTVGGLVAGLAGGVALAQDARQPALPPRVGPRRFDGKVVLVTGGTSGIGRAAVWAFAAEGARVSFCGRRDAAGQALVSAVTAAGGEAHYQHADVLNEGEVRDFVNRTVQRLGRLDIAFNNAGISIEKPLHEFGTDEWDRVQHTNVRGVFLAMKYELPHMMSAGGGVVLVTSSIAALGSHPGRSAYSASKRALLGLVQGAALDYARHNIRINALLPGTVDTPLVRGLAGMTEVPDAMWQVMARQWAKLNVPGQQRMATAEEIAAFALALCSDDFPYMTGSHMVLDGGKTSLG</sequence>
<dbReference type="InterPro" id="IPR036291">
    <property type="entry name" value="NAD(P)-bd_dom_sf"/>
</dbReference>
<gene>
    <name evidence="5" type="ORF">AAW51_5053</name>
</gene>
<name>A0A0G3BQM3_9BURK</name>
<dbReference type="PRINTS" id="PR00080">
    <property type="entry name" value="SDRFAMILY"/>
</dbReference>
<feature type="transmembrane region" description="Helical" evidence="3">
    <location>
        <begin position="32"/>
        <end position="55"/>
    </location>
</feature>
<evidence type="ECO:0000256" key="3">
    <source>
        <dbReference type="SAM" id="Phobius"/>
    </source>
</evidence>
<proteinExistence type="inferred from homology"/>
<dbReference type="AlphaFoldDB" id="A0A0G3BQM3"/>
<dbReference type="PANTHER" id="PTHR24321:SF11">
    <property type="entry name" value="BLR0893 PROTEIN"/>
    <property type="match status" value="1"/>
</dbReference>
<feature type="domain" description="Ketoreductase" evidence="4">
    <location>
        <begin position="75"/>
        <end position="244"/>
    </location>
</feature>
<organism evidence="5 6">
    <name type="scientific">Caldimonas brevitalea</name>
    <dbReference type="NCBI Taxonomy" id="413882"/>
    <lineage>
        <taxon>Bacteria</taxon>
        <taxon>Pseudomonadati</taxon>
        <taxon>Pseudomonadota</taxon>
        <taxon>Betaproteobacteria</taxon>
        <taxon>Burkholderiales</taxon>
        <taxon>Sphaerotilaceae</taxon>
        <taxon>Caldimonas</taxon>
    </lineage>
</organism>
<dbReference type="PANTHER" id="PTHR24321">
    <property type="entry name" value="DEHYDROGENASES, SHORT CHAIN"/>
    <property type="match status" value="1"/>
</dbReference>
<dbReference type="EMBL" id="CP011371">
    <property type="protein sequence ID" value="AKJ31744.1"/>
    <property type="molecule type" value="Genomic_DNA"/>
</dbReference>
<dbReference type="PROSITE" id="PS51318">
    <property type="entry name" value="TAT"/>
    <property type="match status" value="1"/>
</dbReference>
<keyword evidence="3" id="KW-0812">Transmembrane</keyword>
<dbReference type="Proteomes" id="UP000035352">
    <property type="component" value="Chromosome"/>
</dbReference>
<dbReference type="InterPro" id="IPR006311">
    <property type="entry name" value="TAT_signal"/>
</dbReference>
<evidence type="ECO:0000256" key="1">
    <source>
        <dbReference type="ARBA" id="ARBA00006484"/>
    </source>
</evidence>
<protein>
    <submittedName>
        <fullName evidence="5">Oxidoreductase</fullName>
    </submittedName>
</protein>
<evidence type="ECO:0000256" key="2">
    <source>
        <dbReference type="ARBA" id="ARBA00023002"/>
    </source>
</evidence>
<dbReference type="InterPro" id="IPR020904">
    <property type="entry name" value="Sc_DH/Rdtase_CS"/>
</dbReference>
<keyword evidence="6" id="KW-1185">Reference proteome</keyword>
<dbReference type="CDD" id="cd05233">
    <property type="entry name" value="SDR_c"/>
    <property type="match status" value="1"/>
</dbReference>
<evidence type="ECO:0000259" key="4">
    <source>
        <dbReference type="SMART" id="SM00822"/>
    </source>
</evidence>
<keyword evidence="3" id="KW-0472">Membrane</keyword>
<keyword evidence="2" id="KW-0560">Oxidoreductase</keyword>